<dbReference type="Proteomes" id="UP001262835">
    <property type="component" value="Unassembled WGS sequence"/>
</dbReference>
<reference evidence="3 4" key="1">
    <citation type="submission" date="2023-08" db="EMBL/GenBank/DDBJ databases">
        <title>Microbacterium aquilitoris sp. nov. and Microbacterium gwkjibeachense sp. nov., isolated from beach.</title>
        <authorList>
            <person name="Lee S.D."/>
            <person name="Yang H."/>
            <person name="Kim I."/>
        </authorList>
    </citation>
    <scope>NUCLEOTIDE SEQUENCE [LARGE SCALE GENOMIC DNA]</scope>
    <source>
        <strain evidence="3 4">KSW-18</strain>
    </source>
</reference>
<evidence type="ECO:0000313" key="4">
    <source>
        <dbReference type="Proteomes" id="UP001262835"/>
    </source>
</evidence>
<dbReference type="EMBL" id="JAUZVT010000003">
    <property type="protein sequence ID" value="MDT3331776.1"/>
    <property type="molecule type" value="Genomic_DNA"/>
</dbReference>
<feature type="transmembrane region" description="Helical" evidence="2">
    <location>
        <begin position="16"/>
        <end position="37"/>
    </location>
</feature>
<keyword evidence="2" id="KW-1133">Transmembrane helix</keyword>
<protein>
    <submittedName>
        <fullName evidence="3">DUF4012 domain-containing protein</fullName>
    </submittedName>
</protein>
<organism evidence="3 4">
    <name type="scientific">Microbacterium aquilitoris</name>
    <dbReference type="NCBI Taxonomy" id="3067307"/>
    <lineage>
        <taxon>Bacteria</taxon>
        <taxon>Bacillati</taxon>
        <taxon>Actinomycetota</taxon>
        <taxon>Actinomycetes</taxon>
        <taxon>Micrococcales</taxon>
        <taxon>Microbacteriaceae</taxon>
        <taxon>Microbacterium</taxon>
    </lineage>
</organism>
<feature type="region of interest" description="Disordered" evidence="1">
    <location>
        <begin position="580"/>
        <end position="599"/>
    </location>
</feature>
<evidence type="ECO:0000256" key="1">
    <source>
        <dbReference type="SAM" id="MobiDB-lite"/>
    </source>
</evidence>
<evidence type="ECO:0000313" key="3">
    <source>
        <dbReference type="EMBL" id="MDT3331776.1"/>
    </source>
</evidence>
<evidence type="ECO:0000256" key="2">
    <source>
        <dbReference type="SAM" id="Phobius"/>
    </source>
</evidence>
<keyword evidence="4" id="KW-1185">Reference proteome</keyword>
<dbReference type="Pfam" id="PF13196">
    <property type="entry name" value="DUF4012"/>
    <property type="match status" value="1"/>
</dbReference>
<proteinExistence type="predicted"/>
<dbReference type="InterPro" id="IPR025101">
    <property type="entry name" value="DUF4012"/>
</dbReference>
<gene>
    <name evidence="3" type="ORF">Q9S78_13980</name>
</gene>
<name>A0ABU3GMB4_9MICO</name>
<accession>A0ABU3GMB4</accession>
<dbReference type="RefSeq" id="WP_311870788.1">
    <property type="nucleotide sequence ID" value="NZ_JAUZVT010000003.1"/>
</dbReference>
<keyword evidence="2" id="KW-0472">Membrane</keyword>
<sequence>MPETFLPPAARTAGRVVVWVLGLALLLLVFAIGWLGVRGYLAYWHLSAAQQKAPAIAKDIDNLSAARAALDDLAEDTSNARSLTSDPIWQGAEGVPWIGPQLAAVADVAEAVDDVVDGTARPIASVAGGFGVKAFVPVDGRIDTSVFSALADPAAKAAKVAASARDDVASIDRTPLVTPIADAVDKLGGLLSEVASGTDALARASALLPSMLGADGPRTHLLLVQNNSEWRTLGGIVGSMTPIVAKDGALALGEQIQARGIPSYPDSVLDLGDYRTIYNAKPGRFLQNITQVPDFRLTSQLATEFAKRNGVTADGVMSIDPVALSYLLKATGPVTLPTGDVLTSENAAGFLLNEVYIRYPDADQQDLVFSAAAGAVFTALTKGDVNPGALITALGRAGSEHRLYLWSAKKADETVLAGTTLAGEPVQSTADTARMGVYFNDGTGSKMDYYVTPDVQLSWSGCGTGSTPRTLSLQVTLTNTVPADAATSLPEYITGAGSYGVPEGIARVVGEVYLPAGFAIGPSTTSTGAGFGGAMIDGRQVLSYTFDLKPGETESVSIDVVADTDIREAEAWVTPTADASRSPIVDASCDPTGSDLSLR</sequence>
<comment type="caution">
    <text evidence="3">The sequence shown here is derived from an EMBL/GenBank/DDBJ whole genome shotgun (WGS) entry which is preliminary data.</text>
</comment>
<keyword evidence="2" id="KW-0812">Transmembrane</keyword>